<proteinExistence type="inferred from homology"/>
<evidence type="ECO:0000313" key="5">
    <source>
        <dbReference type="Proteomes" id="UP001596972"/>
    </source>
</evidence>
<dbReference type="InterPro" id="IPR051545">
    <property type="entry name" value="NAD(P)H_dehydrogenase_qn"/>
</dbReference>
<dbReference type="Gene3D" id="3.40.50.360">
    <property type="match status" value="1"/>
</dbReference>
<evidence type="ECO:0000256" key="2">
    <source>
        <dbReference type="ARBA" id="ARBA00023002"/>
    </source>
</evidence>
<sequence>MATALLVVAHHRADSLTAHIADRTRIRLEKDGHAVDVLDLHAEGFDPRMTGADEPDWADRDKPYSAEVRAHMRRIDAADLIVVVFPVWWYGLPALLKGWIDRVWNYGFAYGQRTARLAGKRMLWLGLAGQSREEYAGHGLGDALAHQLRAGVSNYCGIEDAAVEFVHDTLSGGAPAADADGAVERFLAPAAA</sequence>
<dbReference type="Pfam" id="PF02525">
    <property type="entry name" value="Flavodoxin_2"/>
    <property type="match status" value="1"/>
</dbReference>
<dbReference type="NCBIfam" id="NF007280">
    <property type="entry name" value="PRK09739.1"/>
    <property type="match status" value="1"/>
</dbReference>
<comment type="caution">
    <text evidence="4">The sequence shown here is derived from an EMBL/GenBank/DDBJ whole genome shotgun (WGS) entry which is preliminary data.</text>
</comment>
<gene>
    <name evidence="4" type="ORF">ACFQ11_31250</name>
</gene>
<protein>
    <submittedName>
        <fullName evidence="4">NAD(P)H oxidoreductase</fullName>
        <ecNumber evidence="4">1.6.99.-</ecNumber>
    </submittedName>
</protein>
<evidence type="ECO:0000259" key="3">
    <source>
        <dbReference type="Pfam" id="PF02525"/>
    </source>
</evidence>
<keyword evidence="2 4" id="KW-0560">Oxidoreductase</keyword>
<dbReference type="EMBL" id="JBHTJA010000104">
    <property type="protein sequence ID" value="MFD0904892.1"/>
    <property type="molecule type" value="Genomic_DNA"/>
</dbReference>
<evidence type="ECO:0000313" key="4">
    <source>
        <dbReference type="EMBL" id="MFD0904892.1"/>
    </source>
</evidence>
<dbReference type="PANTHER" id="PTHR10204">
    <property type="entry name" value="NAD P H OXIDOREDUCTASE-RELATED"/>
    <property type="match status" value="1"/>
</dbReference>
<accession>A0ABW3EZU3</accession>
<evidence type="ECO:0000256" key="1">
    <source>
        <dbReference type="ARBA" id="ARBA00006252"/>
    </source>
</evidence>
<name>A0ABW3EZU3_9ACTN</name>
<dbReference type="InterPro" id="IPR029039">
    <property type="entry name" value="Flavoprotein-like_sf"/>
</dbReference>
<dbReference type="SUPFAM" id="SSF52218">
    <property type="entry name" value="Flavoproteins"/>
    <property type="match status" value="1"/>
</dbReference>
<comment type="similarity">
    <text evidence="1">Belongs to the NAD(P)H dehydrogenase (quinone) family.</text>
</comment>
<organism evidence="4 5">
    <name type="scientific">Actinomadura sediminis</name>
    <dbReference type="NCBI Taxonomy" id="1038904"/>
    <lineage>
        <taxon>Bacteria</taxon>
        <taxon>Bacillati</taxon>
        <taxon>Actinomycetota</taxon>
        <taxon>Actinomycetes</taxon>
        <taxon>Streptosporangiales</taxon>
        <taxon>Thermomonosporaceae</taxon>
        <taxon>Actinomadura</taxon>
    </lineage>
</organism>
<dbReference type="Proteomes" id="UP001596972">
    <property type="component" value="Unassembled WGS sequence"/>
</dbReference>
<feature type="domain" description="Flavodoxin-like fold" evidence="3">
    <location>
        <begin position="4"/>
        <end position="186"/>
    </location>
</feature>
<dbReference type="RefSeq" id="WP_378305226.1">
    <property type="nucleotide sequence ID" value="NZ_JBHTJA010000104.1"/>
</dbReference>
<dbReference type="PANTHER" id="PTHR10204:SF34">
    <property type="entry name" value="NAD(P)H DEHYDROGENASE [QUINONE] 1 ISOFORM 1"/>
    <property type="match status" value="1"/>
</dbReference>
<dbReference type="GO" id="GO:0016491">
    <property type="term" value="F:oxidoreductase activity"/>
    <property type="evidence" value="ECO:0007669"/>
    <property type="project" value="UniProtKB-KW"/>
</dbReference>
<dbReference type="InterPro" id="IPR003680">
    <property type="entry name" value="Flavodoxin_fold"/>
</dbReference>
<reference evidence="5" key="1">
    <citation type="journal article" date="2019" name="Int. J. Syst. Evol. Microbiol.">
        <title>The Global Catalogue of Microorganisms (GCM) 10K type strain sequencing project: providing services to taxonomists for standard genome sequencing and annotation.</title>
        <authorList>
            <consortium name="The Broad Institute Genomics Platform"/>
            <consortium name="The Broad Institute Genome Sequencing Center for Infectious Disease"/>
            <person name="Wu L."/>
            <person name="Ma J."/>
        </authorList>
    </citation>
    <scope>NUCLEOTIDE SEQUENCE [LARGE SCALE GENOMIC DNA]</scope>
    <source>
        <strain evidence="5">JCM 31202</strain>
    </source>
</reference>
<keyword evidence="5" id="KW-1185">Reference proteome</keyword>
<dbReference type="EC" id="1.6.99.-" evidence="4"/>